<dbReference type="InterPro" id="IPR002401">
    <property type="entry name" value="Cyt_P450_E_grp-I"/>
</dbReference>
<dbReference type="SUPFAM" id="SSF48264">
    <property type="entry name" value="Cytochrome P450"/>
    <property type="match status" value="1"/>
</dbReference>
<name>A0ABU6TC96_9FABA</name>
<dbReference type="EMBL" id="JASCZI010090774">
    <property type="protein sequence ID" value="MED6146347.1"/>
    <property type="molecule type" value="Genomic_DNA"/>
</dbReference>
<protein>
    <recommendedName>
        <fullName evidence="10">Cytochrome P450</fullName>
    </recommendedName>
</protein>
<dbReference type="InterPro" id="IPR017972">
    <property type="entry name" value="Cyt_P450_CS"/>
</dbReference>
<keyword evidence="7" id="KW-1133">Transmembrane helix</keyword>
<evidence type="ECO:0008006" key="10">
    <source>
        <dbReference type="Google" id="ProtNLM"/>
    </source>
</evidence>
<organism evidence="8 9">
    <name type="scientific">Stylosanthes scabra</name>
    <dbReference type="NCBI Taxonomy" id="79078"/>
    <lineage>
        <taxon>Eukaryota</taxon>
        <taxon>Viridiplantae</taxon>
        <taxon>Streptophyta</taxon>
        <taxon>Embryophyta</taxon>
        <taxon>Tracheophyta</taxon>
        <taxon>Spermatophyta</taxon>
        <taxon>Magnoliopsida</taxon>
        <taxon>eudicotyledons</taxon>
        <taxon>Gunneridae</taxon>
        <taxon>Pentapetalae</taxon>
        <taxon>rosids</taxon>
        <taxon>fabids</taxon>
        <taxon>Fabales</taxon>
        <taxon>Fabaceae</taxon>
        <taxon>Papilionoideae</taxon>
        <taxon>50 kb inversion clade</taxon>
        <taxon>dalbergioids sensu lato</taxon>
        <taxon>Dalbergieae</taxon>
        <taxon>Pterocarpus clade</taxon>
        <taxon>Stylosanthes</taxon>
    </lineage>
</organism>
<keyword evidence="9" id="KW-1185">Reference proteome</keyword>
<proteinExistence type="inferred from homology"/>
<dbReference type="PANTHER" id="PTHR47947:SF49">
    <property type="entry name" value="CYTOCHROME P450 FAMILY PROTEIN"/>
    <property type="match status" value="1"/>
</dbReference>
<dbReference type="InterPro" id="IPR001128">
    <property type="entry name" value="Cyt_P450"/>
</dbReference>
<evidence type="ECO:0000256" key="7">
    <source>
        <dbReference type="SAM" id="Phobius"/>
    </source>
</evidence>
<gene>
    <name evidence="8" type="ORF">PIB30_033649</name>
</gene>
<keyword evidence="1 6" id="KW-0349">Heme</keyword>
<evidence type="ECO:0000256" key="1">
    <source>
        <dbReference type="ARBA" id="ARBA00022617"/>
    </source>
</evidence>
<comment type="caution">
    <text evidence="8">The sequence shown here is derived from an EMBL/GenBank/DDBJ whole genome shotgun (WGS) entry which is preliminary data.</text>
</comment>
<reference evidence="8 9" key="1">
    <citation type="journal article" date="2023" name="Plants (Basel)">
        <title>Bridging the Gap: Combining Genomics and Transcriptomics Approaches to Understand Stylosanthes scabra, an Orphan Legume from the Brazilian Caatinga.</title>
        <authorList>
            <person name="Ferreira-Neto J.R.C."/>
            <person name="da Silva M.D."/>
            <person name="Binneck E."/>
            <person name="de Melo N.F."/>
            <person name="da Silva R.H."/>
            <person name="de Melo A.L.T.M."/>
            <person name="Pandolfi V."/>
            <person name="Bustamante F.O."/>
            <person name="Brasileiro-Vidal A.C."/>
            <person name="Benko-Iseppon A.M."/>
        </authorList>
    </citation>
    <scope>NUCLEOTIDE SEQUENCE [LARGE SCALE GENOMIC DNA]</scope>
    <source>
        <tissue evidence="8">Leaves</tissue>
    </source>
</reference>
<dbReference type="PRINTS" id="PR00385">
    <property type="entry name" value="P450"/>
</dbReference>
<dbReference type="Gene3D" id="1.10.630.10">
    <property type="entry name" value="Cytochrome P450"/>
    <property type="match status" value="1"/>
</dbReference>
<dbReference type="PRINTS" id="PR00463">
    <property type="entry name" value="EP450I"/>
</dbReference>
<evidence type="ECO:0000313" key="9">
    <source>
        <dbReference type="Proteomes" id="UP001341840"/>
    </source>
</evidence>
<evidence type="ECO:0000256" key="3">
    <source>
        <dbReference type="ARBA" id="ARBA00023002"/>
    </source>
</evidence>
<keyword evidence="3 6" id="KW-0560">Oxidoreductase</keyword>
<evidence type="ECO:0000256" key="4">
    <source>
        <dbReference type="ARBA" id="ARBA00023004"/>
    </source>
</evidence>
<evidence type="ECO:0000256" key="2">
    <source>
        <dbReference type="ARBA" id="ARBA00022723"/>
    </source>
</evidence>
<dbReference type="InterPro" id="IPR050651">
    <property type="entry name" value="Plant_Cytochrome_P450_Monoox"/>
</dbReference>
<dbReference type="Proteomes" id="UP001341840">
    <property type="component" value="Unassembled WGS sequence"/>
</dbReference>
<accession>A0ABU6TC96</accession>
<dbReference type="PANTHER" id="PTHR47947">
    <property type="entry name" value="CYTOCHROME P450 82C3-RELATED"/>
    <property type="match status" value="1"/>
</dbReference>
<evidence type="ECO:0000256" key="5">
    <source>
        <dbReference type="ARBA" id="ARBA00023033"/>
    </source>
</evidence>
<dbReference type="CDD" id="cd20654">
    <property type="entry name" value="CYP82"/>
    <property type="match status" value="1"/>
</dbReference>
<dbReference type="Pfam" id="PF00067">
    <property type="entry name" value="p450"/>
    <property type="match status" value="1"/>
</dbReference>
<keyword evidence="7" id="KW-0472">Membrane</keyword>
<evidence type="ECO:0000256" key="6">
    <source>
        <dbReference type="RuleBase" id="RU000461"/>
    </source>
</evidence>
<dbReference type="InterPro" id="IPR036396">
    <property type="entry name" value="Cyt_P450_sf"/>
</dbReference>
<comment type="similarity">
    <text evidence="6">Belongs to the cytochrome P450 family.</text>
</comment>
<evidence type="ECO:0000313" key="8">
    <source>
        <dbReference type="EMBL" id="MED6146347.1"/>
    </source>
</evidence>
<keyword evidence="2 6" id="KW-0479">Metal-binding</keyword>
<keyword evidence="4 6" id="KW-0408">Iron</keyword>
<feature type="transmembrane region" description="Helical" evidence="7">
    <location>
        <begin position="6"/>
        <end position="28"/>
    </location>
</feature>
<keyword evidence="7" id="KW-0812">Transmembrane</keyword>
<keyword evidence="5 6" id="KW-0503">Monooxygenase</keyword>
<sequence>MDSILTYLNTTTIIFSLIIITILSYLSLYRPFKVGNNKPREPPLVAGAWPVLGHLPLFHGSRSQPLLHITLAAMADKYGPLFTVKLGSKKIVVLSDSELAKECFTRKDAVASSRPNLVSFERLGYNRAMIGFTPYSPYWRELRKFSNLELLSNRRIELLSHVRISEVRASTKELLNLWSTEKDESGYVLVDIKQWFAELTFNMVLRMVAGKRFFGAMDSESEEKANKFLKTMREMMRLMGLFTVGDAIPSLRWLDLGGHEKAMKKTAMELDKFLTEWLNEHHQKKTTNEERDFIDVMISVLSDAKIHQFDADTITKATTLSMIAGATDTTTVTLTWAMCLLLNNPSKFDKAKEELDKEIGRDQCVQESDINKLRYLQAIVKETLRLYPPAPLAGPHEITENCNLGGYQIEKGIWLMMNIWKINSDPCFWPNQLEFDPDKFLTTHKEVDMKGQHYDLLPFGCGRRICPGISFGLGVVHFVLAHLLHSFEIINPSDEPIDMSGTLGIVHAKTTPLMVMVKPRLFSNCYETIM</sequence>
<dbReference type="PROSITE" id="PS00086">
    <property type="entry name" value="CYTOCHROME_P450"/>
    <property type="match status" value="1"/>
</dbReference>